<accession>A0ABQ8W6M8</accession>
<gene>
    <name evidence="1" type="ORF">N7505_011465</name>
</gene>
<name>A0ABQ8W6M8_PENCH</name>
<proteinExistence type="predicted"/>
<dbReference type="EMBL" id="JAPVEB010000010">
    <property type="protein sequence ID" value="KAJ5256314.1"/>
    <property type="molecule type" value="Genomic_DNA"/>
</dbReference>
<feature type="non-terminal residue" evidence="1">
    <location>
        <position position="1"/>
    </location>
</feature>
<evidence type="ECO:0000313" key="1">
    <source>
        <dbReference type="EMBL" id="KAJ5256314.1"/>
    </source>
</evidence>
<organism evidence="1 2">
    <name type="scientific">Penicillium chrysogenum</name>
    <name type="common">Penicillium notatum</name>
    <dbReference type="NCBI Taxonomy" id="5076"/>
    <lineage>
        <taxon>Eukaryota</taxon>
        <taxon>Fungi</taxon>
        <taxon>Dikarya</taxon>
        <taxon>Ascomycota</taxon>
        <taxon>Pezizomycotina</taxon>
        <taxon>Eurotiomycetes</taxon>
        <taxon>Eurotiomycetidae</taxon>
        <taxon>Eurotiales</taxon>
        <taxon>Aspergillaceae</taxon>
        <taxon>Penicillium</taxon>
        <taxon>Penicillium chrysogenum species complex</taxon>
    </lineage>
</organism>
<sequence>PAKVALRIKVTLKANITIERWDLNQATAGATVEPIQTMSIIRKRFASPNQYSWDAASAHKASRLSRLRRPQVALVIDELQRVVQDPDPVKPRLLYELDDGLLCSAQADGDHWLCIPDTIKDEIFDIVHGDGYLDFYRDIRELRSFALRRVKEERRAPILAQPIPFHTLSIDFVIGLPRTKKGVSAVAIYTCRSTKRIGSAPVVTKLYHLKPTSPRITHGHVRRTLLPAPPPRPSQTDPRTVRRPHITAKEIVVTPTDVQNASLGLDFESVMRHRPVPNTRERNITFTADDLAACCCLLYQAHLP</sequence>
<keyword evidence="2" id="KW-1185">Reference proteome</keyword>
<comment type="caution">
    <text evidence="1">The sequence shown here is derived from an EMBL/GenBank/DDBJ whole genome shotgun (WGS) entry which is preliminary data.</text>
</comment>
<protein>
    <submittedName>
        <fullName evidence="1">Uncharacterized protein</fullName>
    </submittedName>
</protein>
<evidence type="ECO:0000313" key="2">
    <source>
        <dbReference type="Proteomes" id="UP001220256"/>
    </source>
</evidence>
<reference evidence="1 2" key="1">
    <citation type="journal article" date="2023" name="IMA Fungus">
        <title>Comparative genomic study of the Penicillium genus elucidates a diverse pangenome and 15 lateral gene transfer events.</title>
        <authorList>
            <person name="Petersen C."/>
            <person name="Sorensen T."/>
            <person name="Nielsen M.R."/>
            <person name="Sondergaard T.E."/>
            <person name="Sorensen J.L."/>
            <person name="Fitzpatrick D.A."/>
            <person name="Frisvad J.C."/>
            <person name="Nielsen K.L."/>
        </authorList>
    </citation>
    <scope>NUCLEOTIDE SEQUENCE [LARGE SCALE GENOMIC DNA]</scope>
    <source>
        <strain evidence="1 2">IBT 3361</strain>
    </source>
</reference>
<dbReference type="Proteomes" id="UP001220256">
    <property type="component" value="Unassembled WGS sequence"/>
</dbReference>